<evidence type="ECO:0000313" key="10">
    <source>
        <dbReference type="Proteomes" id="UP000198393"/>
    </source>
</evidence>
<feature type="chain" id="PRO_5012714959" evidence="6">
    <location>
        <begin position="22"/>
        <end position="497"/>
    </location>
</feature>
<dbReference type="AlphaFoldDB" id="A0A239EEF7"/>
<protein>
    <submittedName>
        <fullName evidence="9">Starch-binding associating with outer membrane</fullName>
    </submittedName>
</protein>
<feature type="signal peptide" evidence="6">
    <location>
        <begin position="1"/>
        <end position="21"/>
    </location>
</feature>
<feature type="domain" description="RagB/SusD" evidence="7">
    <location>
        <begin position="347"/>
        <end position="495"/>
    </location>
</feature>
<dbReference type="InterPro" id="IPR012944">
    <property type="entry name" value="SusD_RagB_dom"/>
</dbReference>
<keyword evidence="4" id="KW-0472">Membrane</keyword>
<keyword evidence="5" id="KW-0998">Cell outer membrane</keyword>
<proteinExistence type="inferred from homology"/>
<dbReference type="InterPro" id="IPR033985">
    <property type="entry name" value="SusD-like_N"/>
</dbReference>
<name>A0A239EEF7_EKHLU</name>
<evidence type="ECO:0000256" key="6">
    <source>
        <dbReference type="SAM" id="SignalP"/>
    </source>
</evidence>
<evidence type="ECO:0000256" key="4">
    <source>
        <dbReference type="ARBA" id="ARBA00023136"/>
    </source>
</evidence>
<reference evidence="9 10" key="1">
    <citation type="submission" date="2017-06" db="EMBL/GenBank/DDBJ databases">
        <authorList>
            <person name="Kim H.J."/>
            <person name="Triplett B.A."/>
        </authorList>
    </citation>
    <scope>NUCLEOTIDE SEQUENCE [LARGE SCALE GENOMIC DNA]</scope>
    <source>
        <strain evidence="9 10">DSM 19307</strain>
    </source>
</reference>
<keyword evidence="10" id="KW-1185">Reference proteome</keyword>
<sequence length="497" mass="54531">MKAFKTTQSTMKHLIAFFLLASITFSCDNLLDIDAENSLSGDILTDQESVEQALNGAYYNFFGMNDGSDGGELLGGDFKLIATLLTRQVNLEVSWDETNAPGYEDFVRKSVLETNIRVESNWRRGYETINIVNDILANLDVVTDASARSRIEGEARAIRGILYFEMARLWGPQYEGSANDPAIPLLLEPITSVGEITTPTKATVNSIYSQVEADLNAASTALESLGTNNDRISYYACQAYLAKVAMQKNEYFDAEDFLDNVIAGPFSLASSPSEAFSNASNSTEDILAVQQTASSNTGVNTSGLSAFFNSFNDFGSTFRIQPSSLNSGILANNPKFSDADHRANIDSASNAADEVDSLYYLDKVNTNSISSAKYLRSTDVIPLIRLAEMYLDRAESRFEQDPFTLDPQALSDLNTVRTRAGLTALLDTLTASEFYDSLIVERNRELLYEGVIFHDLKRQAANGLSVHITNSRLDPLADRFILPIPQSECDASPGLCN</sequence>
<dbReference type="InterPro" id="IPR011990">
    <property type="entry name" value="TPR-like_helical_dom_sf"/>
</dbReference>
<evidence type="ECO:0000256" key="3">
    <source>
        <dbReference type="ARBA" id="ARBA00022729"/>
    </source>
</evidence>
<keyword evidence="3 6" id="KW-0732">Signal</keyword>
<dbReference type="RefSeq" id="WP_089354893.1">
    <property type="nucleotide sequence ID" value="NZ_FZPD01000001.1"/>
</dbReference>
<evidence type="ECO:0000256" key="1">
    <source>
        <dbReference type="ARBA" id="ARBA00004442"/>
    </source>
</evidence>
<organism evidence="9 10">
    <name type="scientific">Ekhidna lutea</name>
    <dbReference type="NCBI Taxonomy" id="447679"/>
    <lineage>
        <taxon>Bacteria</taxon>
        <taxon>Pseudomonadati</taxon>
        <taxon>Bacteroidota</taxon>
        <taxon>Cytophagia</taxon>
        <taxon>Cytophagales</taxon>
        <taxon>Reichenbachiellaceae</taxon>
        <taxon>Ekhidna</taxon>
    </lineage>
</organism>
<comment type="subcellular location">
    <subcellularLocation>
        <location evidence="1">Cell outer membrane</location>
    </subcellularLocation>
</comment>
<evidence type="ECO:0000256" key="5">
    <source>
        <dbReference type="ARBA" id="ARBA00023237"/>
    </source>
</evidence>
<dbReference type="Gene3D" id="1.25.40.390">
    <property type="match status" value="1"/>
</dbReference>
<dbReference type="EMBL" id="FZPD01000001">
    <property type="protein sequence ID" value="SNS42997.1"/>
    <property type="molecule type" value="Genomic_DNA"/>
</dbReference>
<dbReference type="SUPFAM" id="SSF48452">
    <property type="entry name" value="TPR-like"/>
    <property type="match status" value="1"/>
</dbReference>
<dbReference type="Pfam" id="PF14322">
    <property type="entry name" value="SusD-like_3"/>
    <property type="match status" value="1"/>
</dbReference>
<evidence type="ECO:0000256" key="2">
    <source>
        <dbReference type="ARBA" id="ARBA00006275"/>
    </source>
</evidence>
<evidence type="ECO:0000259" key="7">
    <source>
        <dbReference type="Pfam" id="PF07980"/>
    </source>
</evidence>
<evidence type="ECO:0000259" key="8">
    <source>
        <dbReference type="Pfam" id="PF14322"/>
    </source>
</evidence>
<dbReference type="Proteomes" id="UP000198393">
    <property type="component" value="Unassembled WGS sequence"/>
</dbReference>
<evidence type="ECO:0000313" key="9">
    <source>
        <dbReference type="EMBL" id="SNS42997.1"/>
    </source>
</evidence>
<dbReference type="Pfam" id="PF07980">
    <property type="entry name" value="SusD_RagB"/>
    <property type="match status" value="1"/>
</dbReference>
<comment type="similarity">
    <text evidence="2">Belongs to the SusD family.</text>
</comment>
<gene>
    <name evidence="9" type="ORF">SAMN05421640_0104</name>
</gene>
<dbReference type="GO" id="GO:0009279">
    <property type="term" value="C:cell outer membrane"/>
    <property type="evidence" value="ECO:0007669"/>
    <property type="project" value="UniProtKB-SubCell"/>
</dbReference>
<accession>A0A239EEF7</accession>
<feature type="domain" description="SusD-like N-terminal" evidence="8">
    <location>
        <begin position="112"/>
        <end position="244"/>
    </location>
</feature>
<dbReference type="OrthoDB" id="630434at2"/>
<dbReference type="PROSITE" id="PS51257">
    <property type="entry name" value="PROKAR_LIPOPROTEIN"/>
    <property type="match status" value="1"/>
</dbReference>